<dbReference type="InterPro" id="IPR013785">
    <property type="entry name" value="Aldolase_TIM"/>
</dbReference>
<keyword evidence="4" id="KW-1185">Reference proteome</keyword>
<dbReference type="Gene3D" id="3.20.20.70">
    <property type="entry name" value="Aldolase class I"/>
    <property type="match status" value="1"/>
</dbReference>
<dbReference type="RefSeq" id="WP_262165867.1">
    <property type="nucleotide sequence ID" value="NZ_CP104964.1"/>
</dbReference>
<dbReference type="InterPro" id="IPR002915">
    <property type="entry name" value="DeoC/FbaB/LacD_aldolase"/>
</dbReference>
<dbReference type="Pfam" id="PF01791">
    <property type="entry name" value="DeoC"/>
    <property type="match status" value="1"/>
</dbReference>
<keyword evidence="2" id="KW-0456">Lyase</keyword>
<dbReference type="SUPFAM" id="SSF51569">
    <property type="entry name" value="Aldolase"/>
    <property type="match status" value="1"/>
</dbReference>
<gene>
    <name evidence="3" type="ORF">N8A98_01245</name>
</gene>
<keyword evidence="3" id="KW-0614">Plasmid</keyword>
<sequence length="350" mass="38025">MNITPGKLWGIRRLADDRGRFKMLAMDQTGPIVNPIKAVRGLDHAPYADVSAVKRLLGKHLAPKASAVLIDPPLGYAAAVDDLSPRKGLLVATEWATWEVTETGRKSRNIPGWDPSVIRRIGGDAVKVNLWYRSDVSADVKDHQLAYLDSVKQACRENDIPFVLEFLVYPFPSETPEAFAARRVELVLQALGDVDAMNPDGVDVYKLEPPTEVINVPDPHGPQAAAVQARFDQVSAGVSRPWVLLSAGATPQDFIRLLTYAFRAGANGYLAGRAIWAAAFSRFPDLAAMETALAGQAPALMDELNALTDAHATPWMDHRAWQDGIKMAPSGENFAPAYGHFAQTGSVVPQ</sequence>
<evidence type="ECO:0000313" key="4">
    <source>
        <dbReference type="Proteomes" id="UP001061862"/>
    </source>
</evidence>
<dbReference type="PANTHER" id="PTHR39340">
    <property type="entry name" value="SULFOFRUCTOSEPHOSPHATE ALDOLASE"/>
    <property type="match status" value="1"/>
</dbReference>
<name>A0ABY6CA74_9HYPH</name>
<organism evidence="3 4">
    <name type="scientific">Devosia neptuniae</name>
    <dbReference type="NCBI Taxonomy" id="191302"/>
    <lineage>
        <taxon>Bacteria</taxon>
        <taxon>Pseudomonadati</taxon>
        <taxon>Pseudomonadota</taxon>
        <taxon>Alphaproteobacteria</taxon>
        <taxon>Hyphomicrobiales</taxon>
        <taxon>Devosiaceae</taxon>
        <taxon>Devosia</taxon>
    </lineage>
</organism>
<reference evidence="3 4" key="1">
    <citation type="submission" date="2022-09" db="EMBL/GenBank/DDBJ databases">
        <title>Interaction between co-microsymbionts with complementary sets of symbiotic genes in legume-rhizobium systems.</title>
        <authorList>
            <person name="Safronova V."/>
            <person name="Sazanova A."/>
            <person name="Afonin A."/>
            <person name="Chirak E."/>
        </authorList>
    </citation>
    <scope>NUCLEOTIDE SEQUENCE [LARGE SCALE GENOMIC DNA]</scope>
    <source>
        <strain evidence="3 4">A18/4-1</strain>
        <plasmid evidence="3 4">p_unnamed1</plasmid>
    </source>
</reference>
<accession>A0ABY6CA74</accession>
<evidence type="ECO:0000256" key="1">
    <source>
        <dbReference type="ARBA" id="ARBA00008679"/>
    </source>
</evidence>
<dbReference type="InterPro" id="IPR050552">
    <property type="entry name" value="LacD_aldolase"/>
</dbReference>
<protein>
    <submittedName>
        <fullName evidence="3">Tagatose 1,6-diphosphate aldolase</fullName>
    </submittedName>
</protein>
<geneLocation type="plasmid" evidence="3 4">
    <name>p_unnamed1</name>
</geneLocation>
<comment type="similarity">
    <text evidence="1">Belongs to the aldolase LacD family.</text>
</comment>
<evidence type="ECO:0000256" key="2">
    <source>
        <dbReference type="ARBA" id="ARBA00023239"/>
    </source>
</evidence>
<evidence type="ECO:0000313" key="3">
    <source>
        <dbReference type="EMBL" id="UXN68166.1"/>
    </source>
</evidence>
<dbReference type="Proteomes" id="UP001061862">
    <property type="component" value="Plasmid p_unnamed1"/>
</dbReference>
<dbReference type="NCBIfam" id="NF009498">
    <property type="entry name" value="PRK12858.1"/>
    <property type="match status" value="1"/>
</dbReference>
<dbReference type="PANTHER" id="PTHR39340:SF1">
    <property type="entry name" value="SULFOFRUCTOSEPHOSPHATE ALDOLASE"/>
    <property type="match status" value="1"/>
</dbReference>
<dbReference type="SMART" id="SM01133">
    <property type="entry name" value="DeoC"/>
    <property type="match status" value="1"/>
</dbReference>
<dbReference type="EMBL" id="CP104964">
    <property type="protein sequence ID" value="UXN68166.1"/>
    <property type="molecule type" value="Genomic_DNA"/>
</dbReference>
<proteinExistence type="inferred from homology"/>